<feature type="binding site" evidence="4">
    <location>
        <position position="102"/>
    </location>
    <ligand>
        <name>iron-sulfur cluster</name>
        <dbReference type="ChEBI" id="CHEBI:30408"/>
    </ligand>
</feature>
<dbReference type="PROSITE" id="PS01152">
    <property type="entry name" value="HESB"/>
    <property type="match status" value="1"/>
</dbReference>
<dbReference type="RefSeq" id="WP_017840969.1">
    <property type="nucleotide sequence ID" value="NZ_CP035467.1"/>
</dbReference>
<dbReference type="EMBL" id="CP035467">
    <property type="protein sequence ID" value="QCW81287.1"/>
    <property type="molecule type" value="Genomic_DNA"/>
</dbReference>
<comment type="cofactor">
    <cofactor evidence="4">
        <name>iron-sulfur cluster</name>
        <dbReference type="ChEBI" id="CHEBI:30408"/>
    </cofactor>
    <text evidence="4">Binds 1 iron-sulfur cluster per subunit.</text>
</comment>
<dbReference type="GO" id="GO:0016226">
    <property type="term" value="P:iron-sulfur cluster assembly"/>
    <property type="evidence" value="ECO:0007669"/>
    <property type="project" value="UniProtKB-UniRule"/>
</dbReference>
<dbReference type="InterPro" id="IPR000361">
    <property type="entry name" value="ATAP_core_dom"/>
</dbReference>
<comment type="function">
    <text evidence="4">Required for insertion of 4Fe-4S clusters for at least IspG.</text>
</comment>
<dbReference type="InterPro" id="IPR035903">
    <property type="entry name" value="HesB-like_dom_sf"/>
</dbReference>
<evidence type="ECO:0000256" key="2">
    <source>
        <dbReference type="ARBA" id="ARBA00023004"/>
    </source>
</evidence>
<keyword evidence="7" id="KW-1185">Reference proteome</keyword>
<dbReference type="InterPro" id="IPR016092">
    <property type="entry name" value="ATAP"/>
</dbReference>
<reference evidence="7" key="1">
    <citation type="journal article" date="2019" name="J. Bacteriol.">
        <title>A Mutagenic Screen Identifies a TonB-Dependent Receptor Required for the Lanthanide Metal Switch in the Type I Methanotroph 'Methylotuvimicrobium buryatense' 5GB1C.</title>
        <authorList>
            <person name="Groom J.D."/>
            <person name="Ford S.M."/>
            <person name="Pesesky M.W."/>
            <person name="Lidstrom M.E."/>
        </authorList>
    </citation>
    <scope>NUCLEOTIDE SEQUENCE [LARGE SCALE GENOMIC DNA]</scope>
    <source>
        <strain evidence="7">5GB1C</strain>
    </source>
</reference>
<dbReference type="InterPro" id="IPR023063">
    <property type="entry name" value="ErpA_proteobact"/>
</dbReference>
<evidence type="ECO:0000256" key="4">
    <source>
        <dbReference type="HAMAP-Rule" id="MF_01380"/>
    </source>
</evidence>
<name>A0A4P9UJU7_METBY</name>
<comment type="subunit">
    <text evidence="4">Homodimer.</text>
</comment>
<feature type="binding site" evidence="4">
    <location>
        <position position="38"/>
    </location>
    <ligand>
        <name>iron-sulfur cluster</name>
        <dbReference type="ChEBI" id="CHEBI:30408"/>
    </ligand>
</feature>
<dbReference type="PANTHER" id="PTHR43011:SF1">
    <property type="entry name" value="IRON-SULFUR CLUSTER ASSEMBLY 2 HOMOLOG, MITOCHONDRIAL"/>
    <property type="match status" value="1"/>
</dbReference>
<gene>
    <name evidence="4 6" type="primary">erpA</name>
    <name evidence="6" type="ORF">EQU24_02715</name>
</gene>
<dbReference type="GO" id="GO:0051537">
    <property type="term" value="F:2 iron, 2 sulfur cluster binding"/>
    <property type="evidence" value="ECO:0007669"/>
    <property type="project" value="UniProtKB-ARBA"/>
</dbReference>
<evidence type="ECO:0000256" key="3">
    <source>
        <dbReference type="ARBA" id="ARBA00023014"/>
    </source>
</evidence>
<dbReference type="NCBIfam" id="NF010147">
    <property type="entry name" value="PRK13623.1"/>
    <property type="match status" value="1"/>
</dbReference>
<evidence type="ECO:0000313" key="7">
    <source>
        <dbReference type="Proteomes" id="UP000305881"/>
    </source>
</evidence>
<keyword evidence="3 4" id="KW-0411">Iron-sulfur</keyword>
<comment type="similarity">
    <text evidence="4">Belongs to the HesB/IscA family.</text>
</comment>
<dbReference type="FunFam" id="2.60.300.12:FF:000002">
    <property type="entry name" value="Iron-sulfur cluster insertion protein ErpA"/>
    <property type="match status" value="1"/>
</dbReference>
<organism evidence="6 7">
    <name type="scientific">Methylotuvimicrobium buryatense</name>
    <name type="common">Methylomicrobium buryatense</name>
    <dbReference type="NCBI Taxonomy" id="95641"/>
    <lineage>
        <taxon>Bacteria</taxon>
        <taxon>Pseudomonadati</taxon>
        <taxon>Pseudomonadota</taxon>
        <taxon>Gammaproteobacteria</taxon>
        <taxon>Methylococcales</taxon>
        <taxon>Methylococcaceae</taxon>
        <taxon>Methylotuvimicrobium</taxon>
    </lineage>
</organism>
<dbReference type="Proteomes" id="UP000305881">
    <property type="component" value="Chromosome"/>
</dbReference>
<dbReference type="SUPFAM" id="SSF89360">
    <property type="entry name" value="HesB-like domain"/>
    <property type="match status" value="1"/>
</dbReference>
<evidence type="ECO:0000259" key="5">
    <source>
        <dbReference type="Pfam" id="PF01521"/>
    </source>
</evidence>
<keyword evidence="2 4" id="KW-0408">Iron</keyword>
<dbReference type="Pfam" id="PF01521">
    <property type="entry name" value="Fe-S_biosyn"/>
    <property type="match status" value="1"/>
</dbReference>
<dbReference type="OrthoDB" id="9801228at2"/>
<dbReference type="PANTHER" id="PTHR43011">
    <property type="entry name" value="IRON-SULFUR CLUSTER ASSEMBLY 2 HOMOLOG, MITOCHONDRIAL"/>
    <property type="match status" value="1"/>
</dbReference>
<protein>
    <recommendedName>
        <fullName evidence="4">Iron-sulfur cluster insertion protein ErpA</fullName>
    </recommendedName>
</protein>
<keyword evidence="1 4" id="KW-0479">Metal-binding</keyword>
<dbReference type="STRING" id="675511.GCA_000341735_02461"/>
<dbReference type="GO" id="GO:0051539">
    <property type="term" value="F:4 iron, 4 sulfur cluster binding"/>
    <property type="evidence" value="ECO:0007669"/>
    <property type="project" value="TreeGrafter"/>
</dbReference>
<proteinExistence type="inferred from homology"/>
<sequence>MAEPIIFTDSAAAKVGDLIAEEGNDNLKLRVYVSGGGCSGFQYGFTFDEEVNEDDTQVENGGVTVLIDSMSIQYLTGAEIDYKEDISGAQFVIRNPNATTTCGCGSSFSA</sequence>
<dbReference type="Gene3D" id="2.60.300.12">
    <property type="entry name" value="HesB-like domain"/>
    <property type="match status" value="1"/>
</dbReference>
<dbReference type="AlphaFoldDB" id="A0A4P9UJU7"/>
<feature type="domain" description="Core" evidence="5">
    <location>
        <begin position="5"/>
        <end position="105"/>
    </location>
</feature>
<dbReference type="NCBIfam" id="TIGR00049">
    <property type="entry name" value="iron-sulfur cluster assembly accessory protein"/>
    <property type="match status" value="1"/>
</dbReference>
<feature type="binding site" evidence="4">
    <location>
        <position position="104"/>
    </location>
    <ligand>
        <name>iron-sulfur cluster</name>
        <dbReference type="ChEBI" id="CHEBI:30408"/>
    </ligand>
</feature>
<evidence type="ECO:0000256" key="1">
    <source>
        <dbReference type="ARBA" id="ARBA00022723"/>
    </source>
</evidence>
<accession>A0A4P9UJU7</accession>
<dbReference type="HAMAP" id="MF_01380">
    <property type="entry name" value="Fe_S_insert_ErpA"/>
    <property type="match status" value="1"/>
</dbReference>
<dbReference type="InterPro" id="IPR017870">
    <property type="entry name" value="FeS_cluster_insertion_CS"/>
</dbReference>
<dbReference type="GO" id="GO:0005506">
    <property type="term" value="F:iron ion binding"/>
    <property type="evidence" value="ECO:0007669"/>
    <property type="project" value="UniProtKB-UniRule"/>
</dbReference>
<dbReference type="KEGG" id="mbur:EQU24_02715"/>
<evidence type="ECO:0000313" key="6">
    <source>
        <dbReference type="EMBL" id="QCW81287.1"/>
    </source>
</evidence>